<dbReference type="AlphaFoldDB" id="A0A7C8KXH2"/>
<dbReference type="Pfam" id="PF04854">
    <property type="entry name" value="DUF624"/>
    <property type="match status" value="1"/>
</dbReference>
<gene>
    <name evidence="2" type="ORF">F9U64_13510</name>
</gene>
<feature type="transmembrane region" description="Helical" evidence="1">
    <location>
        <begin position="49"/>
        <end position="70"/>
    </location>
</feature>
<feature type="transmembrane region" description="Helical" evidence="1">
    <location>
        <begin position="123"/>
        <end position="148"/>
    </location>
</feature>
<organism evidence="2 3">
    <name type="scientific">Gracilibacillus oryzae</name>
    <dbReference type="NCBI Taxonomy" id="1672701"/>
    <lineage>
        <taxon>Bacteria</taxon>
        <taxon>Bacillati</taxon>
        <taxon>Bacillota</taxon>
        <taxon>Bacilli</taxon>
        <taxon>Bacillales</taxon>
        <taxon>Bacillaceae</taxon>
        <taxon>Gracilibacillus</taxon>
    </lineage>
</organism>
<keyword evidence="3" id="KW-1185">Reference proteome</keyword>
<dbReference type="EMBL" id="WEID01000068">
    <property type="protein sequence ID" value="KAB8130999.1"/>
    <property type="molecule type" value="Genomic_DNA"/>
</dbReference>
<feature type="transmembrane region" description="Helical" evidence="1">
    <location>
        <begin position="20"/>
        <end position="43"/>
    </location>
</feature>
<comment type="caution">
    <text evidence="2">The sequence shown here is derived from an EMBL/GenBank/DDBJ whole genome shotgun (WGS) entry which is preliminary data.</text>
</comment>
<dbReference type="Proteomes" id="UP000480246">
    <property type="component" value="Unassembled WGS sequence"/>
</dbReference>
<evidence type="ECO:0000313" key="3">
    <source>
        <dbReference type="Proteomes" id="UP000480246"/>
    </source>
</evidence>
<dbReference type="RefSeq" id="WP_153404444.1">
    <property type="nucleotide sequence ID" value="NZ_ML762433.1"/>
</dbReference>
<accession>A0A7C8KXH2</accession>
<keyword evidence="1" id="KW-0472">Membrane</keyword>
<feature type="transmembrane region" description="Helical" evidence="1">
    <location>
        <begin position="168"/>
        <end position="189"/>
    </location>
</feature>
<protein>
    <submittedName>
        <fullName evidence="2">DUF624 domain-containing protein</fullName>
    </submittedName>
</protein>
<sequence>MNSNQFTQGGFYRFSNYVYWLMILNVLFIASNILFFIAFITLIPSVSNAIFYFIASIPTGPAIAALCHALSKLVREKEVAPVADFIHAYRNNFKDVLKVWLPILIVAFILVIDIQYFNQNPTLFYQILNGIFLVALLILSVFTFYALIITSHYQFRIRDVYRLSVYYIFMRFKITSGNICIVFLTLVLMFFTSDFIIFLLFSVIAWLLMANTQGIIEDVKLNFVKES</sequence>
<feature type="transmembrane region" description="Helical" evidence="1">
    <location>
        <begin position="99"/>
        <end position="117"/>
    </location>
</feature>
<dbReference type="OrthoDB" id="2965305at2"/>
<dbReference type="InterPro" id="IPR006938">
    <property type="entry name" value="DUF624"/>
</dbReference>
<evidence type="ECO:0000256" key="1">
    <source>
        <dbReference type="SAM" id="Phobius"/>
    </source>
</evidence>
<name>A0A7C8KXH2_9BACI</name>
<proteinExistence type="predicted"/>
<reference evidence="2 3" key="1">
    <citation type="submission" date="2019-10" db="EMBL/GenBank/DDBJ databases">
        <title>Gracilibacillus sp. nov. isolated from rice seeds.</title>
        <authorList>
            <person name="He S."/>
        </authorList>
    </citation>
    <scope>NUCLEOTIDE SEQUENCE [LARGE SCALE GENOMIC DNA]</scope>
    <source>
        <strain evidence="2 3">TD8</strain>
    </source>
</reference>
<keyword evidence="1" id="KW-1133">Transmembrane helix</keyword>
<evidence type="ECO:0000313" key="2">
    <source>
        <dbReference type="EMBL" id="KAB8130999.1"/>
    </source>
</evidence>
<keyword evidence="1" id="KW-0812">Transmembrane</keyword>
<feature type="transmembrane region" description="Helical" evidence="1">
    <location>
        <begin position="195"/>
        <end position="216"/>
    </location>
</feature>